<dbReference type="InterPro" id="IPR003779">
    <property type="entry name" value="CMD-like"/>
</dbReference>
<sequence>MITEVAGAGIIRDDVQQAIERELNYRLGAGDAPGSLSRWQKELVILVLHTVKANACLSQLHARAAVKAGATLAQVLQVIQYVELTGMVKWVMVGHDALTAAEGEVPKSQRVDATKDAWDGQDQRFQDIQQYLQRDGHGEISAQWRKLAEVAPAILDGYITMRENFVKPDPLGAVPKKLMELAIIAADVIQSHPWGAVRHTQRYIADGGTVPELVEAVSLAMIEDGVQCYKACGLDVIEAAESA</sequence>
<dbReference type="SUPFAM" id="SSF69118">
    <property type="entry name" value="AhpD-like"/>
    <property type="match status" value="2"/>
</dbReference>
<feature type="domain" description="Carboxymuconolactone decarboxylase-like" evidence="1">
    <location>
        <begin position="27"/>
        <end position="79"/>
    </location>
</feature>
<organism evidence="2">
    <name type="scientific">marine metagenome</name>
    <dbReference type="NCBI Taxonomy" id="408172"/>
    <lineage>
        <taxon>unclassified sequences</taxon>
        <taxon>metagenomes</taxon>
        <taxon>ecological metagenomes</taxon>
    </lineage>
</organism>
<dbReference type="GO" id="GO:0051920">
    <property type="term" value="F:peroxiredoxin activity"/>
    <property type="evidence" value="ECO:0007669"/>
    <property type="project" value="InterPro"/>
</dbReference>
<evidence type="ECO:0000313" key="2">
    <source>
        <dbReference type="EMBL" id="SVB08274.1"/>
    </source>
</evidence>
<dbReference type="EMBL" id="UINC01028020">
    <property type="protein sequence ID" value="SVB08274.1"/>
    <property type="molecule type" value="Genomic_DNA"/>
</dbReference>
<protein>
    <recommendedName>
        <fullName evidence="1">Carboxymuconolactone decarboxylase-like domain-containing protein</fullName>
    </recommendedName>
</protein>
<evidence type="ECO:0000259" key="1">
    <source>
        <dbReference type="Pfam" id="PF02627"/>
    </source>
</evidence>
<dbReference type="InterPro" id="IPR029032">
    <property type="entry name" value="AhpD-like"/>
</dbReference>
<dbReference type="Gene3D" id="1.20.1290.10">
    <property type="entry name" value="AhpD-like"/>
    <property type="match status" value="2"/>
</dbReference>
<name>A0A382B3U9_9ZZZZ</name>
<dbReference type="Pfam" id="PF02627">
    <property type="entry name" value="CMD"/>
    <property type="match status" value="1"/>
</dbReference>
<accession>A0A382B3U9</accession>
<gene>
    <name evidence="2" type="ORF">METZ01_LOCUS161128</name>
</gene>
<proteinExistence type="predicted"/>
<reference evidence="2" key="1">
    <citation type="submission" date="2018-05" db="EMBL/GenBank/DDBJ databases">
        <authorList>
            <person name="Lanie J.A."/>
            <person name="Ng W.-L."/>
            <person name="Kazmierczak K.M."/>
            <person name="Andrzejewski T.M."/>
            <person name="Davidsen T.M."/>
            <person name="Wayne K.J."/>
            <person name="Tettelin H."/>
            <person name="Glass J.I."/>
            <person name="Rusch D."/>
            <person name="Podicherti R."/>
            <person name="Tsui H.-C.T."/>
            <person name="Winkler M.E."/>
        </authorList>
    </citation>
    <scope>NUCLEOTIDE SEQUENCE</scope>
</reference>
<dbReference type="PANTHER" id="PTHR33930:SF2">
    <property type="entry name" value="BLR3452 PROTEIN"/>
    <property type="match status" value="1"/>
</dbReference>
<dbReference type="AlphaFoldDB" id="A0A382B3U9"/>
<dbReference type="PANTHER" id="PTHR33930">
    <property type="entry name" value="ALKYL HYDROPEROXIDE REDUCTASE AHPD"/>
    <property type="match status" value="1"/>
</dbReference>